<evidence type="ECO:0000313" key="2">
    <source>
        <dbReference type="Proteomes" id="UP000076587"/>
    </source>
</evidence>
<gene>
    <name evidence="1" type="ORF">N482_05560</name>
</gene>
<proteinExistence type="predicted"/>
<name>A0A167G8K2_9GAMM</name>
<dbReference type="EMBL" id="AUXT01000068">
    <property type="protein sequence ID" value="KZN54316.1"/>
    <property type="molecule type" value="Genomic_DNA"/>
</dbReference>
<dbReference type="PATRIC" id="fig|1365253.3.peg.1049"/>
<accession>A0A167G8K2</accession>
<dbReference type="AlphaFoldDB" id="A0A167G8K2"/>
<comment type="caution">
    <text evidence="1">The sequence shown here is derived from an EMBL/GenBank/DDBJ whole genome shotgun (WGS) entry which is preliminary data.</text>
</comment>
<evidence type="ECO:0000313" key="1">
    <source>
        <dbReference type="EMBL" id="KZN54316.1"/>
    </source>
</evidence>
<reference evidence="1 2" key="1">
    <citation type="submission" date="2013-07" db="EMBL/GenBank/DDBJ databases">
        <title>Comparative Genomic and Metabolomic Analysis of Twelve Strains of Pseudoalteromonas luteoviolacea.</title>
        <authorList>
            <person name="Vynne N.G."/>
            <person name="Mansson M."/>
            <person name="Gram L."/>
        </authorList>
    </citation>
    <scope>NUCLEOTIDE SEQUENCE [LARGE SCALE GENOMIC DNA]</scope>
    <source>
        <strain evidence="1 2">NCIMB 1942</strain>
    </source>
</reference>
<dbReference type="Proteomes" id="UP000076587">
    <property type="component" value="Unassembled WGS sequence"/>
</dbReference>
<dbReference type="SUPFAM" id="SSF109854">
    <property type="entry name" value="DinB/YfiT-like putative metalloenzymes"/>
    <property type="match status" value="1"/>
</dbReference>
<dbReference type="InterPro" id="IPR034660">
    <property type="entry name" value="DinB/YfiT-like"/>
</dbReference>
<protein>
    <submittedName>
        <fullName evidence="1">Uncharacterized protein</fullName>
    </submittedName>
</protein>
<organism evidence="1 2">
    <name type="scientific">Pseudoalteromonas luteoviolacea NCIMB 1942</name>
    <dbReference type="NCBI Taxonomy" id="1365253"/>
    <lineage>
        <taxon>Bacteria</taxon>
        <taxon>Pseudomonadati</taxon>
        <taxon>Pseudomonadota</taxon>
        <taxon>Gammaproteobacteria</taxon>
        <taxon>Alteromonadales</taxon>
        <taxon>Pseudoalteromonadaceae</taxon>
        <taxon>Pseudoalteromonas</taxon>
    </lineage>
</organism>
<sequence>MERGAFFGSIISTLNHILVGDTIWLKRFAKYSIPLASLEYMKCIEYPKALEQVIYPHFDDLVQARYKMDSVIQ</sequence>
<dbReference type="Gene3D" id="1.20.120.450">
    <property type="entry name" value="dinb family like domain"/>
    <property type="match status" value="1"/>
</dbReference>